<organism evidence="2 3">
    <name type="scientific">Basidiobolus ranarum</name>
    <dbReference type="NCBI Taxonomy" id="34480"/>
    <lineage>
        <taxon>Eukaryota</taxon>
        <taxon>Fungi</taxon>
        <taxon>Fungi incertae sedis</taxon>
        <taxon>Zoopagomycota</taxon>
        <taxon>Entomophthoromycotina</taxon>
        <taxon>Basidiobolomycetes</taxon>
        <taxon>Basidiobolales</taxon>
        <taxon>Basidiobolaceae</taxon>
        <taxon>Basidiobolus</taxon>
    </lineage>
</organism>
<keyword evidence="3" id="KW-1185">Reference proteome</keyword>
<feature type="compositionally biased region" description="Polar residues" evidence="1">
    <location>
        <begin position="316"/>
        <end position="325"/>
    </location>
</feature>
<evidence type="ECO:0000313" key="2">
    <source>
        <dbReference type="EMBL" id="KAK9767525.1"/>
    </source>
</evidence>
<dbReference type="Gene3D" id="2.20.25.10">
    <property type="match status" value="1"/>
</dbReference>
<evidence type="ECO:0008006" key="4">
    <source>
        <dbReference type="Google" id="ProtNLM"/>
    </source>
</evidence>
<dbReference type="PANTHER" id="PTHR48428:SF1">
    <property type="entry name" value="PLANT-SPECIFIC TFIIB-RELATED PROTEIN PTF2"/>
    <property type="match status" value="1"/>
</dbReference>
<dbReference type="SUPFAM" id="SSF57783">
    <property type="entry name" value="Zinc beta-ribbon"/>
    <property type="match status" value="1"/>
</dbReference>
<feature type="compositionally biased region" description="Low complexity" evidence="1">
    <location>
        <begin position="326"/>
        <end position="338"/>
    </location>
</feature>
<sequence>MLVCSCGSIDIIEDAQLGANICVSCGLVLDENTISTNDGGEYEGQTQIDNSGVAYSGSKMEGRVKRQMRGKDQYNIYLVHSFIDKITSMLLLKSCAERAKHLYASYIKQAKGPHFGRKGELLGAACVCITIREEERGLGFDKVANAAQCDVFLLGRIYCQIKTNLNIITPNIDPYLFVEAILSQVYRKVEELSFERYKFQDLPHLKVLELSGKALNVIQEAGVAIGRRPKMVACASILLAIEGLEQENLAKAFLDIIASASGCPKQSIQQRYKEGIDVMIKYANRLPWGGEVTKKNIYLHLLDVINYFEVIRDVSSPSPQASPLHSTNETDTSTNETEACTKRKFDQFIGVPSYQRNLTKKQQRIPKITSAENRIKEILFSTPHDLSEESLVTQDEESLLMQKLLLHKVSKDRLTSESLKNLRSIAQCIENDNHKTPDDNELLSTSEQLGYIRTEREVQMILEAHPDWYLDDTRPDTRPCT</sequence>
<dbReference type="PANTHER" id="PTHR48428">
    <property type="entry name" value="PLANT-SPECIFIC TFIIB-RELATED PROTEIN PTF2"/>
    <property type="match status" value="1"/>
</dbReference>
<comment type="caution">
    <text evidence="2">The sequence shown here is derived from an EMBL/GenBank/DDBJ whole genome shotgun (WGS) entry which is preliminary data.</text>
</comment>
<dbReference type="Gene3D" id="1.10.472.10">
    <property type="entry name" value="Cyclin-like"/>
    <property type="match status" value="1"/>
</dbReference>
<evidence type="ECO:0000256" key="1">
    <source>
        <dbReference type="SAM" id="MobiDB-lite"/>
    </source>
</evidence>
<protein>
    <recommendedName>
        <fullName evidence="4">B-related factor 1</fullName>
    </recommendedName>
</protein>
<accession>A0ABR2X180</accession>
<dbReference type="SUPFAM" id="SSF47954">
    <property type="entry name" value="Cyclin-like"/>
    <property type="match status" value="1"/>
</dbReference>
<evidence type="ECO:0000313" key="3">
    <source>
        <dbReference type="Proteomes" id="UP001479436"/>
    </source>
</evidence>
<dbReference type="EMBL" id="JASJQH010000072">
    <property type="protein sequence ID" value="KAK9767525.1"/>
    <property type="molecule type" value="Genomic_DNA"/>
</dbReference>
<feature type="region of interest" description="Disordered" evidence="1">
    <location>
        <begin position="316"/>
        <end position="338"/>
    </location>
</feature>
<dbReference type="InterPro" id="IPR036915">
    <property type="entry name" value="Cyclin-like_sf"/>
</dbReference>
<dbReference type="CDD" id="cd00043">
    <property type="entry name" value="CYCLIN_SF"/>
    <property type="match status" value="1"/>
</dbReference>
<name>A0ABR2X180_9FUNG</name>
<dbReference type="Proteomes" id="UP001479436">
    <property type="component" value="Unassembled WGS sequence"/>
</dbReference>
<dbReference type="InterPro" id="IPR053340">
    <property type="entry name" value="PTF2"/>
</dbReference>
<gene>
    <name evidence="2" type="ORF">K7432_002625</name>
</gene>
<proteinExistence type="predicted"/>
<reference evidence="2 3" key="1">
    <citation type="submission" date="2023-04" db="EMBL/GenBank/DDBJ databases">
        <title>Genome of Basidiobolus ranarum AG-B5.</title>
        <authorList>
            <person name="Stajich J.E."/>
            <person name="Carter-House D."/>
            <person name="Gryganskyi A."/>
        </authorList>
    </citation>
    <scope>NUCLEOTIDE SEQUENCE [LARGE SCALE GENOMIC DNA]</scope>
    <source>
        <strain evidence="2 3">AG-B5</strain>
    </source>
</reference>